<reference evidence="1 2" key="1">
    <citation type="submission" date="2018-01" db="EMBL/GenBank/DDBJ databases">
        <authorList>
            <person name="Fu G.-Y."/>
        </authorList>
    </citation>
    <scope>NUCLEOTIDE SEQUENCE [LARGE SCALE GENOMIC DNA]</scope>
    <source>
        <strain evidence="1 2">SY39</strain>
    </source>
</reference>
<dbReference type="EMBL" id="CP025682">
    <property type="protein sequence ID" value="AUN95692.1"/>
    <property type="molecule type" value="Genomic_DNA"/>
</dbReference>
<gene>
    <name evidence="1" type="ORF">C0099_12585</name>
</gene>
<accession>A0A2I6S8W9</accession>
<keyword evidence="2" id="KW-1185">Reference proteome</keyword>
<dbReference type="KEGG" id="atw:C0099_12585"/>
<sequence length="197" mass="22868">MDKITLDIWQRVREGARVVEADPWGDKVLLLPDGTYVKLFRRKRLISSAAWYPYARRFADNAAALAVRGVPCPRVIDVLRIPAIERDAVHYHPLPGETLRALVRGGAMDDNENAYLRDAFNRFVRRLHDQGIYFRSLHLGNVVMTPLGELGLIDISDIRVHRGPLSRFWRMRNLRRMEAIADERDWIDRDTILRAKD</sequence>
<organism evidence="1 2">
    <name type="scientific">Pseudazoarcus pumilus</name>
    <dbReference type="NCBI Taxonomy" id="2067960"/>
    <lineage>
        <taxon>Bacteria</taxon>
        <taxon>Pseudomonadati</taxon>
        <taxon>Pseudomonadota</taxon>
        <taxon>Betaproteobacteria</taxon>
        <taxon>Rhodocyclales</taxon>
        <taxon>Zoogloeaceae</taxon>
        <taxon>Pseudazoarcus</taxon>
    </lineage>
</organism>
<evidence type="ECO:0000313" key="2">
    <source>
        <dbReference type="Proteomes" id="UP000242205"/>
    </source>
</evidence>
<name>A0A2I6S8W9_9RHOO</name>
<dbReference type="InterPro" id="IPR011009">
    <property type="entry name" value="Kinase-like_dom_sf"/>
</dbReference>
<dbReference type="Proteomes" id="UP000242205">
    <property type="component" value="Chromosome"/>
</dbReference>
<proteinExistence type="predicted"/>
<evidence type="ECO:0000313" key="1">
    <source>
        <dbReference type="EMBL" id="AUN95692.1"/>
    </source>
</evidence>
<dbReference type="SUPFAM" id="SSF56112">
    <property type="entry name" value="Protein kinase-like (PK-like)"/>
    <property type="match status" value="1"/>
</dbReference>
<dbReference type="AlphaFoldDB" id="A0A2I6S8W9"/>
<protein>
    <submittedName>
        <fullName evidence="1">Toluene tolerance protein</fullName>
    </submittedName>
</protein>
<dbReference type="RefSeq" id="WP_102247738.1">
    <property type="nucleotide sequence ID" value="NZ_CP025682.1"/>
</dbReference>
<dbReference type="OrthoDB" id="8534453at2"/>